<keyword evidence="2" id="KW-1185">Reference proteome</keyword>
<evidence type="ECO:0000313" key="1">
    <source>
        <dbReference type="EnsemblMetazoa" id="XP_008212144"/>
    </source>
</evidence>
<protein>
    <recommendedName>
        <fullName evidence="3">Reverse transcriptase</fullName>
    </recommendedName>
</protein>
<dbReference type="PANTHER" id="PTHR33332">
    <property type="entry name" value="REVERSE TRANSCRIPTASE DOMAIN-CONTAINING PROTEIN"/>
    <property type="match status" value="1"/>
</dbReference>
<sequence length="264" mass="29898">MNGVARLAEAGRLVSGWVESSGLRLNSGKIKSIFFGSMKNVNDIKSWNLPGVPLPDGVIVPFSEMVVSLSVALDSKLTWKPHVGAITEKVKKVLYGLRFIRGCTTETLRRRLVETLIQPHIDYCTVTILDASNEQRIRIQKLSNSCVRFIFGVRRGEHISPYQRHLEWLRTDSRRFYFKAILLYRIIRIAEPSYLASLFNKHKPSSRGVPPELSIPIVSTETGARAFQIQGARFWNSLTSTLRNLRSSAFFKGALRRHLLATES</sequence>
<gene>
    <name evidence="1" type="primary">103317133</name>
</gene>
<organism evidence="1 2">
    <name type="scientific">Nasonia vitripennis</name>
    <name type="common">Parasitic wasp</name>
    <dbReference type="NCBI Taxonomy" id="7425"/>
    <lineage>
        <taxon>Eukaryota</taxon>
        <taxon>Metazoa</taxon>
        <taxon>Ecdysozoa</taxon>
        <taxon>Arthropoda</taxon>
        <taxon>Hexapoda</taxon>
        <taxon>Insecta</taxon>
        <taxon>Pterygota</taxon>
        <taxon>Neoptera</taxon>
        <taxon>Endopterygota</taxon>
        <taxon>Hymenoptera</taxon>
        <taxon>Apocrita</taxon>
        <taxon>Proctotrupomorpha</taxon>
        <taxon>Chalcidoidea</taxon>
        <taxon>Pteromalidae</taxon>
        <taxon>Pteromalinae</taxon>
        <taxon>Nasonia</taxon>
    </lineage>
</organism>
<evidence type="ECO:0008006" key="3">
    <source>
        <dbReference type="Google" id="ProtNLM"/>
    </source>
</evidence>
<dbReference type="InParanoid" id="A0A7M7HDE3"/>
<proteinExistence type="predicted"/>
<dbReference type="AlphaFoldDB" id="A0A7M7HDE3"/>
<dbReference type="Proteomes" id="UP000002358">
    <property type="component" value="Unassembled WGS sequence"/>
</dbReference>
<accession>A0A7M7HDE3</accession>
<dbReference type="OrthoDB" id="7693421at2759"/>
<evidence type="ECO:0000313" key="2">
    <source>
        <dbReference type="Proteomes" id="UP000002358"/>
    </source>
</evidence>
<name>A0A7M7HDE3_NASVI</name>
<dbReference type="KEGG" id="nvi:103317133"/>
<dbReference type="OMA" id="ACKIFFY"/>
<reference evidence="1" key="1">
    <citation type="submission" date="2021-01" db="UniProtKB">
        <authorList>
            <consortium name="EnsemblMetazoa"/>
        </authorList>
    </citation>
    <scope>IDENTIFICATION</scope>
</reference>
<dbReference type="EnsemblMetazoa" id="XM_008213922">
    <property type="protein sequence ID" value="XP_008212144"/>
    <property type="gene ID" value="LOC103317133"/>
</dbReference>